<accession>A0A0Q2UXG5</accession>
<dbReference type="EMBL" id="LKHS01000013">
    <property type="protein sequence ID" value="KQH85128.1"/>
    <property type="molecule type" value="Genomic_DNA"/>
</dbReference>
<evidence type="ECO:0000313" key="2">
    <source>
        <dbReference type="Proteomes" id="UP000051221"/>
    </source>
</evidence>
<proteinExistence type="predicted"/>
<protein>
    <submittedName>
        <fullName evidence="1">Uncharacterized protein</fullName>
    </submittedName>
</protein>
<reference evidence="1 2" key="1">
    <citation type="submission" date="2015-08" db="EMBL/GenBank/DDBJ databases">
        <title>Antibacterial properties of a collection of Vibrionaceae strains.</title>
        <authorList>
            <person name="Giubergia S."/>
        </authorList>
    </citation>
    <scope>NUCLEOTIDE SEQUENCE [LARGE SCALE GENOMIC DNA]</scope>
    <source>
        <strain evidence="1 2">S0821</strain>
    </source>
</reference>
<dbReference type="Proteomes" id="UP000051221">
    <property type="component" value="Unassembled WGS sequence"/>
</dbReference>
<evidence type="ECO:0000313" key="1">
    <source>
        <dbReference type="EMBL" id="KQH85128.1"/>
    </source>
</evidence>
<sequence length="76" mass="8559">MPLTGKVLDLVGYENGAILQGLNQKGKRLRQFFALFFSAKALTERLRFTSVDGVHLSGWRVLFDDANVLHIDEARP</sequence>
<dbReference type="AlphaFoldDB" id="A0A0Q2UXG5"/>
<comment type="caution">
    <text evidence="1">The sequence shown here is derived from an EMBL/GenBank/DDBJ whole genome shotgun (WGS) entry which is preliminary data.</text>
</comment>
<name>A0A0Q2UXG5_VIBFU</name>
<organism evidence="1 2">
    <name type="scientific">Vibrio furnissii</name>
    <dbReference type="NCBI Taxonomy" id="29494"/>
    <lineage>
        <taxon>Bacteria</taxon>
        <taxon>Pseudomonadati</taxon>
        <taxon>Pseudomonadota</taxon>
        <taxon>Gammaproteobacteria</taxon>
        <taxon>Vibrionales</taxon>
        <taxon>Vibrionaceae</taxon>
        <taxon>Vibrio</taxon>
    </lineage>
</organism>
<keyword evidence="2" id="KW-1185">Reference proteome</keyword>
<dbReference type="InParanoid" id="A0A0Q2UXG5"/>
<gene>
    <name evidence="1" type="ORF">AMR76_14600</name>
</gene>